<dbReference type="CDD" id="cd18010">
    <property type="entry name" value="DEXHc_HARP_SMARCAL1"/>
    <property type="match status" value="1"/>
</dbReference>
<protein>
    <recommendedName>
        <fullName evidence="11">SWI/SNF-related matrix-associated actin-dependent regulator of chromatin subfamily A-like protein 1</fullName>
    </recommendedName>
</protein>
<evidence type="ECO:0000259" key="8">
    <source>
        <dbReference type="PROSITE" id="PS51467"/>
    </source>
</evidence>
<feature type="compositionally biased region" description="Polar residues" evidence="5">
    <location>
        <begin position="28"/>
        <end position="49"/>
    </location>
</feature>
<evidence type="ECO:0000256" key="2">
    <source>
        <dbReference type="ARBA" id="ARBA00022801"/>
    </source>
</evidence>
<dbReference type="SUPFAM" id="SSF52540">
    <property type="entry name" value="P-loop containing nucleoside triphosphate hydrolases"/>
    <property type="match status" value="2"/>
</dbReference>
<dbReference type="PROSITE" id="PS51192">
    <property type="entry name" value="HELICASE_ATP_BIND_1"/>
    <property type="match status" value="1"/>
</dbReference>
<organism evidence="9 10">
    <name type="scientific">Cardiocondyla obscurior</name>
    <dbReference type="NCBI Taxonomy" id="286306"/>
    <lineage>
        <taxon>Eukaryota</taxon>
        <taxon>Metazoa</taxon>
        <taxon>Ecdysozoa</taxon>
        <taxon>Arthropoda</taxon>
        <taxon>Hexapoda</taxon>
        <taxon>Insecta</taxon>
        <taxon>Pterygota</taxon>
        <taxon>Neoptera</taxon>
        <taxon>Endopterygota</taxon>
        <taxon>Hymenoptera</taxon>
        <taxon>Apocrita</taxon>
        <taxon>Aculeata</taxon>
        <taxon>Formicoidea</taxon>
        <taxon>Formicidae</taxon>
        <taxon>Myrmicinae</taxon>
        <taxon>Cardiocondyla</taxon>
    </lineage>
</organism>
<evidence type="ECO:0000313" key="9">
    <source>
        <dbReference type="EMBL" id="KAL0104812.1"/>
    </source>
</evidence>
<dbReference type="CDD" id="cd18793">
    <property type="entry name" value="SF2_C_SNF"/>
    <property type="match status" value="1"/>
</dbReference>
<dbReference type="PANTHER" id="PTHR45766">
    <property type="entry name" value="DNA ANNEALING HELICASE AND ENDONUCLEASE ZRANB3 FAMILY MEMBER"/>
    <property type="match status" value="1"/>
</dbReference>
<proteinExistence type="inferred from homology"/>
<feature type="domain" description="Helicase ATP-binding" evidence="6">
    <location>
        <begin position="187"/>
        <end position="343"/>
    </location>
</feature>
<dbReference type="PROSITE" id="PS51467">
    <property type="entry name" value="HARP"/>
    <property type="match status" value="1"/>
</dbReference>
<dbReference type="Gene3D" id="3.40.50.10810">
    <property type="entry name" value="Tandem AAA-ATPase domain"/>
    <property type="match status" value="1"/>
</dbReference>
<evidence type="ECO:0000256" key="4">
    <source>
        <dbReference type="PROSITE-ProRule" id="PRU00800"/>
    </source>
</evidence>
<name>A0AAW2ESK4_9HYME</name>
<dbReference type="GO" id="GO:0005524">
    <property type="term" value="F:ATP binding"/>
    <property type="evidence" value="ECO:0007669"/>
    <property type="project" value="InterPro"/>
</dbReference>
<evidence type="ECO:0000256" key="3">
    <source>
        <dbReference type="ARBA" id="ARBA00023242"/>
    </source>
</evidence>
<dbReference type="InterPro" id="IPR000330">
    <property type="entry name" value="SNF2_N"/>
</dbReference>
<dbReference type="InterPro" id="IPR001650">
    <property type="entry name" value="Helicase_C-like"/>
</dbReference>
<accession>A0AAW2ESK4</accession>
<feature type="domain" description="HARP" evidence="8">
    <location>
        <begin position="72"/>
        <end position="145"/>
    </location>
</feature>
<dbReference type="PROSITE" id="PS51194">
    <property type="entry name" value="HELICASE_CTER"/>
    <property type="match status" value="1"/>
</dbReference>
<comment type="subcellular location">
    <subcellularLocation>
        <location evidence="1">Nucleus</location>
    </subcellularLocation>
</comment>
<dbReference type="InterPro" id="IPR038718">
    <property type="entry name" value="SNF2-like_sf"/>
</dbReference>
<dbReference type="Proteomes" id="UP001430953">
    <property type="component" value="Unassembled WGS sequence"/>
</dbReference>
<dbReference type="GO" id="GO:0016787">
    <property type="term" value="F:hydrolase activity"/>
    <property type="evidence" value="ECO:0007669"/>
    <property type="project" value="UniProtKB-KW"/>
</dbReference>
<gene>
    <name evidence="9" type="ORF">PUN28_016447</name>
</gene>
<dbReference type="Gene3D" id="3.40.50.300">
    <property type="entry name" value="P-loop containing nucleotide triphosphate hydrolases"/>
    <property type="match status" value="1"/>
</dbReference>
<dbReference type="Pfam" id="PF07443">
    <property type="entry name" value="HARP"/>
    <property type="match status" value="1"/>
</dbReference>
<evidence type="ECO:0000259" key="6">
    <source>
        <dbReference type="PROSITE" id="PS51192"/>
    </source>
</evidence>
<dbReference type="InterPro" id="IPR014001">
    <property type="entry name" value="Helicase_ATP-bd"/>
</dbReference>
<dbReference type="InterPro" id="IPR027417">
    <property type="entry name" value="P-loop_NTPase"/>
</dbReference>
<dbReference type="Pfam" id="PF00271">
    <property type="entry name" value="Helicase_C"/>
    <property type="match status" value="1"/>
</dbReference>
<dbReference type="SMART" id="SM00490">
    <property type="entry name" value="HELICc"/>
    <property type="match status" value="1"/>
</dbReference>
<evidence type="ECO:0000313" key="10">
    <source>
        <dbReference type="Proteomes" id="UP001430953"/>
    </source>
</evidence>
<dbReference type="GO" id="GO:0031297">
    <property type="term" value="P:replication fork processing"/>
    <property type="evidence" value="ECO:0007669"/>
    <property type="project" value="TreeGrafter"/>
</dbReference>
<dbReference type="PANTHER" id="PTHR45766:SF6">
    <property type="entry name" value="SWI_SNF-RELATED MATRIX-ASSOCIATED ACTIN-DEPENDENT REGULATOR OF CHROMATIN SUBFAMILY A-LIKE PROTEIN 1"/>
    <property type="match status" value="1"/>
</dbReference>
<feature type="domain" description="Helicase C-terminal" evidence="7">
    <location>
        <begin position="455"/>
        <end position="608"/>
    </location>
</feature>
<dbReference type="SMART" id="SM00487">
    <property type="entry name" value="DEXDc"/>
    <property type="match status" value="1"/>
</dbReference>
<dbReference type="AlphaFoldDB" id="A0AAW2ESK4"/>
<keyword evidence="2" id="KW-0378">Hydrolase</keyword>
<dbReference type="GO" id="GO:0006281">
    <property type="term" value="P:DNA repair"/>
    <property type="evidence" value="ECO:0007669"/>
    <property type="project" value="TreeGrafter"/>
</dbReference>
<dbReference type="Pfam" id="PF00176">
    <property type="entry name" value="SNF2-rel_dom"/>
    <property type="match status" value="1"/>
</dbReference>
<comment type="caution">
    <text evidence="9">The sequence shown here is derived from an EMBL/GenBank/DDBJ whole genome shotgun (WGS) entry which is preliminary data.</text>
</comment>
<dbReference type="EMBL" id="JADYXP020000019">
    <property type="protein sequence ID" value="KAL0104812.1"/>
    <property type="molecule type" value="Genomic_DNA"/>
</dbReference>
<sequence length="684" mass="78359">MDKVCTPEEIEKKRLLALQRRQNAQLKTQIMTKNSPLPQSSKSNNNRSAMQHKDNKSNNRFNPISPRNFFSKPSSVTGKCYMISDDRFALETSSFVPAIIEIFKSIPSRIYDAKSRIWNFHINDYNNLIQKLVSNECALTLTKIPESVLQIFKKNLNSSKQIPEQDLSKVDKKLTDIIMPFQRDGINYGILKGGRCMIADDMGLGKTIQALGIAHYFKENWPLLIVAPSSVKFQWTEAIYQFLPSVPTQYIHHFANAKDYITDDKITIVSYDLLVRAVDVFEKHFYGFIILDESHVLKSNKTARFQAVQRICSHARHIVLLTGTPALSRPIELYSQINLVIPRFMRFEDYGVRYCAGQKNAFGWDFNGFSNMHELQLLLRCNCMIRRLKSDVLNQLPPKLRQVIILDPDLIKAGKQMKEMSKQMQKNISGLEKHNALLQYYVESSFARQKAVCNYVKNLFENKTKCLLYAHHHNILDAICEVAESTKTRYIRIDGKTNSEQRKLLIEKFQERDDYVAAVLSITAANAGFTITAAHLVVFTELFWNPGILCQAEDRVYRIGQNNTVIIQYLVAENTADDHIWPLIKKKVNVLNAAGLEQSFSIDNVDIAKQPKTQQDITSYLTVTSGSEKGSQLKFDEEWEDFAITENNKEQKEHASPKASVSNDFKELLDVDGECFDSCSWDNI</sequence>
<dbReference type="GO" id="GO:0043596">
    <property type="term" value="C:nuclear replication fork"/>
    <property type="evidence" value="ECO:0007669"/>
    <property type="project" value="TreeGrafter"/>
</dbReference>
<feature type="region of interest" description="Disordered" evidence="5">
    <location>
        <begin position="28"/>
        <end position="68"/>
    </location>
</feature>
<dbReference type="InterPro" id="IPR010003">
    <property type="entry name" value="HARP_dom"/>
</dbReference>
<keyword evidence="10" id="KW-1185">Reference proteome</keyword>
<evidence type="ECO:0008006" key="11">
    <source>
        <dbReference type="Google" id="ProtNLM"/>
    </source>
</evidence>
<evidence type="ECO:0000256" key="1">
    <source>
        <dbReference type="ARBA" id="ARBA00004123"/>
    </source>
</evidence>
<evidence type="ECO:0000259" key="7">
    <source>
        <dbReference type="PROSITE" id="PS51194"/>
    </source>
</evidence>
<evidence type="ECO:0000256" key="5">
    <source>
        <dbReference type="SAM" id="MobiDB-lite"/>
    </source>
</evidence>
<keyword evidence="3" id="KW-0539">Nucleus</keyword>
<reference evidence="9 10" key="1">
    <citation type="submission" date="2023-03" db="EMBL/GenBank/DDBJ databases">
        <title>High recombination rates correlate with genetic variation in Cardiocondyla obscurior ants.</title>
        <authorList>
            <person name="Errbii M."/>
        </authorList>
    </citation>
    <scope>NUCLEOTIDE SEQUENCE [LARGE SCALE GENOMIC DNA]</scope>
    <source>
        <strain evidence="9">Alpha-2009</strain>
        <tissue evidence="9">Whole body</tissue>
    </source>
</reference>
<comment type="similarity">
    <text evidence="4">Belongs to the SNF2/RAD54 helicase family. SMARCAL1 subfamily.</text>
</comment>
<dbReference type="InterPro" id="IPR049730">
    <property type="entry name" value="SNF2/RAD54-like_C"/>
</dbReference>